<proteinExistence type="predicted"/>
<evidence type="ECO:0000313" key="2">
    <source>
        <dbReference type="EMBL" id="KAK9119715.1"/>
    </source>
</evidence>
<reference evidence="2 3" key="1">
    <citation type="submission" date="2024-01" db="EMBL/GenBank/DDBJ databases">
        <title>Genome assemblies of Stephania.</title>
        <authorList>
            <person name="Yang L."/>
        </authorList>
    </citation>
    <scope>NUCLEOTIDE SEQUENCE [LARGE SCALE GENOMIC DNA]</scope>
    <source>
        <strain evidence="2">JXDWG</strain>
        <tissue evidence="2">Leaf</tissue>
    </source>
</reference>
<name>A0AAP0IR53_9MAGN</name>
<sequence length="80" mass="8701">MEVRPSWPRGVRKKMAGVSPLPSTSDGLGMDAKVPMFQRKKKNLQKPQLREEEELNRVGSSGTHVGRVGPDPDQMGTGSG</sequence>
<feature type="region of interest" description="Disordered" evidence="1">
    <location>
        <begin position="1"/>
        <end position="80"/>
    </location>
</feature>
<dbReference type="Proteomes" id="UP001419268">
    <property type="component" value="Unassembled WGS sequence"/>
</dbReference>
<evidence type="ECO:0000256" key="1">
    <source>
        <dbReference type="SAM" id="MobiDB-lite"/>
    </source>
</evidence>
<keyword evidence="3" id="KW-1185">Reference proteome</keyword>
<accession>A0AAP0IR53</accession>
<gene>
    <name evidence="2" type="ORF">Scep_017808</name>
</gene>
<protein>
    <submittedName>
        <fullName evidence="2">Uncharacterized protein</fullName>
    </submittedName>
</protein>
<dbReference type="AlphaFoldDB" id="A0AAP0IR53"/>
<evidence type="ECO:0000313" key="3">
    <source>
        <dbReference type="Proteomes" id="UP001419268"/>
    </source>
</evidence>
<comment type="caution">
    <text evidence="2">The sequence shown here is derived from an EMBL/GenBank/DDBJ whole genome shotgun (WGS) entry which is preliminary data.</text>
</comment>
<dbReference type="EMBL" id="JBBNAG010000007">
    <property type="protein sequence ID" value="KAK9119715.1"/>
    <property type="molecule type" value="Genomic_DNA"/>
</dbReference>
<organism evidence="2 3">
    <name type="scientific">Stephania cephalantha</name>
    <dbReference type="NCBI Taxonomy" id="152367"/>
    <lineage>
        <taxon>Eukaryota</taxon>
        <taxon>Viridiplantae</taxon>
        <taxon>Streptophyta</taxon>
        <taxon>Embryophyta</taxon>
        <taxon>Tracheophyta</taxon>
        <taxon>Spermatophyta</taxon>
        <taxon>Magnoliopsida</taxon>
        <taxon>Ranunculales</taxon>
        <taxon>Menispermaceae</taxon>
        <taxon>Menispermoideae</taxon>
        <taxon>Cissampelideae</taxon>
        <taxon>Stephania</taxon>
    </lineage>
</organism>